<dbReference type="Ensembl" id="ENSSOCT00000017220.1">
    <property type="protein sequence ID" value="ENSSOCP00000016788.1"/>
    <property type="gene ID" value="ENSSOCG00000012648.1"/>
</dbReference>
<dbReference type="PANTHER" id="PTHR10816">
    <property type="entry name" value="MYELIN TRANSCRIPTION FACTOR 1-RELATED"/>
    <property type="match status" value="1"/>
</dbReference>
<feature type="compositionally biased region" description="Gly residues" evidence="8">
    <location>
        <begin position="153"/>
        <end position="162"/>
    </location>
</feature>
<feature type="compositionally biased region" description="Low complexity" evidence="8">
    <location>
        <begin position="415"/>
        <end position="436"/>
    </location>
</feature>
<evidence type="ECO:0000313" key="12">
    <source>
        <dbReference type="Ensembl" id="ENSSOCP00000016788.1"/>
    </source>
</evidence>
<dbReference type="InterPro" id="IPR022750">
    <property type="entry name" value="IRF-2BP1_2-like_Znf"/>
</dbReference>
<dbReference type="CDD" id="cd16717">
    <property type="entry name" value="vRING-HC_IRF2BPL"/>
    <property type="match status" value="1"/>
</dbReference>
<dbReference type="InterPro" id="IPR057414">
    <property type="entry name" value="Zf-C3HC4_IRF-2BP1_2"/>
</dbReference>
<keyword evidence="4" id="KW-0863">Zinc-finger</keyword>
<feature type="domain" description="IRF-2BP1/2-like middle" evidence="11">
    <location>
        <begin position="199"/>
        <end position="360"/>
    </location>
</feature>
<evidence type="ECO:0000256" key="3">
    <source>
        <dbReference type="ARBA" id="ARBA00022723"/>
    </source>
</evidence>
<feature type="compositionally biased region" description="Low complexity" evidence="8">
    <location>
        <begin position="141"/>
        <end position="152"/>
    </location>
</feature>
<dbReference type="Proteomes" id="UP000694551">
    <property type="component" value="Unplaced"/>
</dbReference>
<keyword evidence="13" id="KW-1185">Reference proteome</keyword>
<evidence type="ECO:0000256" key="7">
    <source>
        <dbReference type="ARBA" id="ARBA00023242"/>
    </source>
</evidence>
<comment type="similarity">
    <text evidence="2">Belongs to the IRF2BP family.</text>
</comment>
<dbReference type="Pfam" id="PF25454">
    <property type="entry name" value="zf-C3HC4_IRF-2BP1_2"/>
    <property type="match status" value="1"/>
</dbReference>
<sequence length="565" mass="59521">MSAAQVSSSRRQSCYLCDLPRMPWAMIWDFTEPVCRGCVNYEGADRIEFVIETARQLKRAHGCFQDGRSPGPPPPVGVKAVPLSAKEAAAAAAAQQQLNHVDASSKAASAGLTQSSLDRYGLSAAAAEQRSRFEYPPPPGSLGSSHGARLPNGLGGGRGGGGPPAPSASSQGGTCGGGAGGGGGSSSEACGKRPGSVSSSDQERELKEKQRNAEALAELSESLRNRAEEWASKPKIVRDTLLTLAGCTPYEVRFKKDHALLGRVFAFDAVSKPGMDYELKLFIEYPSGSGTVFSSASGVAKQMYQDCMKDFGRGLSSGFKYLEYEKKHGSGDWRLLGDLLPESVRFFKELVGADMLPQPYLDASCPMLPTALVSLPRPGAGAGGSAPQNGQSPMAALMSVADTLGNAHSPKDGSSVHSTTSTRRNSSSPVSPASVPGQRRLASRNGDMNLQVAPPPPSAHPAMDQVHPQNIPDSPMANSGPLCCTICHERLEDTHFVQCPSVPSHKFCFPCSRESIKAQGATGEVYCPSGEKCPLVGSNVPWAFMQGEIATILAGDVKVKKERDP</sequence>
<evidence type="ECO:0000256" key="1">
    <source>
        <dbReference type="ARBA" id="ARBA00004123"/>
    </source>
</evidence>
<evidence type="ECO:0000256" key="5">
    <source>
        <dbReference type="ARBA" id="ARBA00022833"/>
    </source>
</evidence>
<dbReference type="FunFam" id="1.10.10.1580:FF:000001">
    <property type="entry name" value="interferon regulatory factor 2-binding protein 2"/>
    <property type="match status" value="1"/>
</dbReference>
<proteinExistence type="inferred from homology"/>
<dbReference type="InterPro" id="IPR044882">
    <property type="entry name" value="I2BP1/2_C3HC4-RING_sf"/>
</dbReference>
<evidence type="ECO:0000313" key="13">
    <source>
        <dbReference type="Proteomes" id="UP000694551"/>
    </source>
</evidence>
<dbReference type="GO" id="GO:0006357">
    <property type="term" value="P:regulation of transcription by RNA polymerase II"/>
    <property type="evidence" value="ECO:0007669"/>
    <property type="project" value="TreeGrafter"/>
</dbReference>
<feature type="region of interest" description="Disordered" evidence="8">
    <location>
        <begin position="128"/>
        <end position="212"/>
    </location>
</feature>
<evidence type="ECO:0000259" key="11">
    <source>
        <dbReference type="Pfam" id="PF25457"/>
    </source>
</evidence>
<evidence type="ECO:0000259" key="9">
    <source>
        <dbReference type="Pfam" id="PF11261"/>
    </source>
</evidence>
<accession>A0A8D0FGH2</accession>
<evidence type="ECO:0000256" key="4">
    <source>
        <dbReference type="ARBA" id="ARBA00022771"/>
    </source>
</evidence>
<feature type="region of interest" description="Disordered" evidence="8">
    <location>
        <begin position="404"/>
        <end position="441"/>
    </location>
</feature>
<feature type="domain" description="Interferon regulatory factor 2-binding protein 1/2-like C3HC4 zinc finger" evidence="10">
    <location>
        <begin position="482"/>
        <end position="553"/>
    </location>
</feature>
<organism evidence="12 13">
    <name type="scientific">Strix occidentalis caurina</name>
    <name type="common">northern spotted owl</name>
    <dbReference type="NCBI Taxonomy" id="311401"/>
    <lineage>
        <taxon>Eukaryota</taxon>
        <taxon>Metazoa</taxon>
        <taxon>Chordata</taxon>
        <taxon>Craniata</taxon>
        <taxon>Vertebrata</taxon>
        <taxon>Euteleostomi</taxon>
        <taxon>Archelosauria</taxon>
        <taxon>Archosauria</taxon>
        <taxon>Dinosauria</taxon>
        <taxon>Saurischia</taxon>
        <taxon>Theropoda</taxon>
        <taxon>Coelurosauria</taxon>
        <taxon>Aves</taxon>
        <taxon>Neognathae</taxon>
        <taxon>Neoaves</taxon>
        <taxon>Telluraves</taxon>
        <taxon>Strigiformes</taxon>
        <taxon>Strigidae</taxon>
        <taxon>Strix</taxon>
    </lineage>
</organism>
<name>A0A8D0FGH2_STROC</name>
<evidence type="ECO:0000256" key="6">
    <source>
        <dbReference type="ARBA" id="ARBA00023054"/>
    </source>
</evidence>
<dbReference type="GO" id="GO:0005634">
    <property type="term" value="C:nucleus"/>
    <property type="evidence" value="ECO:0007669"/>
    <property type="project" value="UniProtKB-SubCell"/>
</dbReference>
<dbReference type="AlphaFoldDB" id="A0A8D0FGH2"/>
<reference evidence="12" key="1">
    <citation type="submission" date="2025-08" db="UniProtKB">
        <authorList>
            <consortium name="Ensembl"/>
        </authorList>
    </citation>
    <scope>IDENTIFICATION</scope>
</reference>
<feature type="domain" description="Interferon regulatory factor 2-binding protein 1/2-like zinc finger" evidence="9">
    <location>
        <begin position="10"/>
        <end position="61"/>
    </location>
</feature>
<dbReference type="Gene3D" id="1.10.10.1580">
    <property type="entry name" value="Interferon regulatory factor 2-binding protein"/>
    <property type="match status" value="1"/>
</dbReference>
<comment type="subcellular location">
    <subcellularLocation>
        <location evidence="1">Nucleus</location>
    </subcellularLocation>
</comment>
<keyword evidence="6" id="KW-0175">Coiled coil</keyword>
<dbReference type="InterPro" id="IPR058682">
    <property type="entry name" value="IRF-2BP1/2-like_M"/>
</dbReference>
<protein>
    <submittedName>
        <fullName evidence="12">Interferon regulatory factor 2 binding protein like</fullName>
    </submittedName>
</protein>
<evidence type="ECO:0000256" key="2">
    <source>
        <dbReference type="ARBA" id="ARBA00010802"/>
    </source>
</evidence>
<reference evidence="12" key="2">
    <citation type="submission" date="2025-09" db="UniProtKB">
        <authorList>
            <consortium name="Ensembl"/>
        </authorList>
    </citation>
    <scope>IDENTIFICATION</scope>
</reference>
<keyword evidence="3" id="KW-0479">Metal-binding</keyword>
<dbReference type="Pfam" id="PF25457">
    <property type="entry name" value="IRF-2BP1_2_M"/>
    <property type="match status" value="1"/>
</dbReference>
<feature type="compositionally biased region" description="Basic and acidic residues" evidence="8">
    <location>
        <begin position="201"/>
        <end position="212"/>
    </location>
</feature>
<dbReference type="GO" id="GO:0008270">
    <property type="term" value="F:zinc ion binding"/>
    <property type="evidence" value="ECO:0007669"/>
    <property type="project" value="UniProtKB-KW"/>
</dbReference>
<dbReference type="Pfam" id="PF11261">
    <property type="entry name" value="IRF-2BP1_2"/>
    <property type="match status" value="1"/>
</dbReference>
<feature type="compositionally biased region" description="Gly residues" evidence="8">
    <location>
        <begin position="173"/>
        <end position="185"/>
    </location>
</feature>
<keyword evidence="5" id="KW-0862">Zinc</keyword>
<dbReference type="GO" id="GO:0003714">
    <property type="term" value="F:transcription corepressor activity"/>
    <property type="evidence" value="ECO:0007669"/>
    <property type="project" value="TreeGrafter"/>
</dbReference>
<dbReference type="SUPFAM" id="SSF57850">
    <property type="entry name" value="RING/U-box"/>
    <property type="match status" value="1"/>
</dbReference>
<evidence type="ECO:0000259" key="10">
    <source>
        <dbReference type="Pfam" id="PF25454"/>
    </source>
</evidence>
<keyword evidence="7" id="KW-0539">Nucleus</keyword>
<dbReference type="PANTHER" id="PTHR10816:SF14">
    <property type="entry name" value="E3 UBIQUITIN-PROTEIN LIGASE IRF2BPL-RELATED"/>
    <property type="match status" value="1"/>
</dbReference>
<evidence type="ECO:0000256" key="8">
    <source>
        <dbReference type="SAM" id="MobiDB-lite"/>
    </source>
</evidence>